<proteinExistence type="inferred from homology"/>
<dbReference type="PATRIC" id="fig|292564.3.peg.2844"/>
<protein>
    <recommendedName>
        <fullName evidence="2">Pyridoxal phosphate homeostasis protein</fullName>
        <shortName evidence="2">PLP homeostasis protein</shortName>
    </recommendedName>
</protein>
<dbReference type="NCBIfam" id="TIGR00044">
    <property type="entry name" value="YggS family pyridoxal phosphate-dependent enzyme"/>
    <property type="match status" value="1"/>
</dbReference>
<keyword evidence="1 2" id="KW-0663">Pyridoxal phosphate</keyword>
<dbReference type="KEGG" id="cgc:Cyagr_2997"/>
<comment type="function">
    <text evidence="2">Pyridoxal 5'-phosphate (PLP)-binding protein, which is involved in PLP homeostasis.</text>
</comment>
<dbReference type="Pfam" id="PF01168">
    <property type="entry name" value="Ala_racemase_N"/>
    <property type="match status" value="1"/>
</dbReference>
<sequence>MAAASPGAAEAFGSTLAERLGTLQAALPPSTRLLAVSKGHPAELMRQAAALGQRSFGESRLQEAIAKQDALADLPDLDWHFIGRLQANKARAVLRHFGTIHSVDSLALAGRLQRIAAEEGLTPGILLQVKFRPDPAKTGFEPEEVRALGADQDRLAPLRCLGLMTIAPLGLTAGERLELFRECRALADALGLPDCSMGMSGDWREAVAAGSTWVRLGSALFGSRPIQP</sequence>
<evidence type="ECO:0000256" key="1">
    <source>
        <dbReference type="ARBA" id="ARBA00022898"/>
    </source>
</evidence>
<dbReference type="InterPro" id="IPR001608">
    <property type="entry name" value="Ala_racemase_N"/>
</dbReference>
<dbReference type="PIRSF" id="PIRSF004848">
    <property type="entry name" value="YBL036c_PLPDEIII"/>
    <property type="match status" value="1"/>
</dbReference>
<evidence type="ECO:0000256" key="2">
    <source>
        <dbReference type="HAMAP-Rule" id="MF_02087"/>
    </source>
</evidence>
<dbReference type="SUPFAM" id="SSF51419">
    <property type="entry name" value="PLP-binding barrel"/>
    <property type="match status" value="1"/>
</dbReference>
<dbReference type="RefSeq" id="WP_015110515.1">
    <property type="nucleotide sequence ID" value="NC_019675.1"/>
</dbReference>
<evidence type="ECO:0000313" key="6">
    <source>
        <dbReference type="EMBL" id="AFY30081.1"/>
    </source>
</evidence>
<dbReference type="EMBL" id="CP003495">
    <property type="protein sequence ID" value="AFY30081.1"/>
    <property type="molecule type" value="Genomic_DNA"/>
</dbReference>
<dbReference type="Gene3D" id="3.20.20.10">
    <property type="entry name" value="Alanine racemase"/>
    <property type="match status" value="1"/>
</dbReference>
<dbReference type="HAMAP" id="MF_02087">
    <property type="entry name" value="PLP_homeostasis"/>
    <property type="match status" value="1"/>
</dbReference>
<dbReference type="PANTHER" id="PTHR10146:SF14">
    <property type="entry name" value="PYRIDOXAL PHOSPHATE HOMEOSTASIS PROTEIN"/>
    <property type="match status" value="1"/>
</dbReference>
<dbReference type="HOGENOM" id="CLU_059988_1_0_3"/>
<feature type="domain" description="Alanine racemase N-terminal" evidence="5">
    <location>
        <begin position="15"/>
        <end position="225"/>
    </location>
</feature>
<evidence type="ECO:0000259" key="5">
    <source>
        <dbReference type="Pfam" id="PF01168"/>
    </source>
</evidence>
<evidence type="ECO:0000313" key="7">
    <source>
        <dbReference type="Proteomes" id="UP000010388"/>
    </source>
</evidence>
<dbReference type="GO" id="GO:0030170">
    <property type="term" value="F:pyridoxal phosphate binding"/>
    <property type="evidence" value="ECO:0007669"/>
    <property type="project" value="UniProtKB-UniRule"/>
</dbReference>
<dbReference type="PROSITE" id="PS01211">
    <property type="entry name" value="UPF0001"/>
    <property type="match status" value="1"/>
</dbReference>
<evidence type="ECO:0000256" key="3">
    <source>
        <dbReference type="PIRSR" id="PIRSR004848-1"/>
    </source>
</evidence>
<organism evidence="6 7">
    <name type="scientific">Cyanobium gracile (strain ATCC 27147 / PCC 6307)</name>
    <dbReference type="NCBI Taxonomy" id="292564"/>
    <lineage>
        <taxon>Bacteria</taxon>
        <taxon>Bacillati</taxon>
        <taxon>Cyanobacteriota</taxon>
        <taxon>Cyanophyceae</taxon>
        <taxon>Synechococcales</taxon>
        <taxon>Prochlorococcaceae</taxon>
        <taxon>Cyanobium</taxon>
    </lineage>
</organism>
<feature type="modified residue" description="N6-(pyridoxal phosphate)lysine" evidence="2 3">
    <location>
        <position position="38"/>
    </location>
</feature>
<dbReference type="Proteomes" id="UP000010388">
    <property type="component" value="Chromosome"/>
</dbReference>
<dbReference type="CDD" id="cd00635">
    <property type="entry name" value="PLPDE_III_YBL036c_like"/>
    <property type="match status" value="1"/>
</dbReference>
<dbReference type="AlphaFoldDB" id="K9PBF8"/>
<dbReference type="InterPro" id="IPR011078">
    <property type="entry name" value="PyrdxlP_homeostasis"/>
</dbReference>
<reference evidence="7" key="1">
    <citation type="journal article" date="2013" name="Proc. Natl. Acad. Sci. U.S.A.">
        <title>Improving the coverage of the cyanobacterial phylum using diversity-driven genome sequencing.</title>
        <authorList>
            <person name="Shih P.M."/>
            <person name="Wu D."/>
            <person name="Latifi A."/>
            <person name="Axen S.D."/>
            <person name="Fewer D.P."/>
            <person name="Talla E."/>
            <person name="Calteau A."/>
            <person name="Cai F."/>
            <person name="Tandeau de Marsac N."/>
            <person name="Rippka R."/>
            <person name="Herdman M."/>
            <person name="Sivonen K."/>
            <person name="Coursin T."/>
            <person name="Laurent T."/>
            <person name="Goodwin L."/>
            <person name="Nolan M."/>
            <person name="Davenport K.W."/>
            <person name="Han C.S."/>
            <person name="Rubin E.M."/>
            <person name="Eisen J.A."/>
            <person name="Woyke T."/>
            <person name="Gugger M."/>
            <person name="Kerfeld C.A."/>
        </authorList>
    </citation>
    <scope>NUCLEOTIDE SEQUENCE [LARGE SCALE GENOMIC DNA]</scope>
    <source>
        <strain evidence="7">ATCC 27147 / PCC 6307</strain>
    </source>
</reference>
<comment type="cofactor">
    <cofactor evidence="3">
        <name>pyridoxal 5'-phosphate</name>
        <dbReference type="ChEBI" id="CHEBI:597326"/>
    </cofactor>
</comment>
<evidence type="ECO:0000256" key="4">
    <source>
        <dbReference type="RuleBase" id="RU004514"/>
    </source>
</evidence>
<dbReference type="eggNOG" id="COG0325">
    <property type="taxonomic scope" value="Bacteria"/>
</dbReference>
<gene>
    <name evidence="6" type="ordered locus">Cyagr_2997</name>
</gene>
<dbReference type="PANTHER" id="PTHR10146">
    <property type="entry name" value="PROLINE SYNTHETASE CO-TRANSCRIBED BACTERIAL HOMOLOG PROTEIN"/>
    <property type="match status" value="1"/>
</dbReference>
<dbReference type="STRING" id="292564.Cyagr_2997"/>
<name>K9PBF8_CYAGP</name>
<accession>K9PBF8</accession>
<dbReference type="OrthoDB" id="9804072at2"/>
<dbReference type="InterPro" id="IPR029066">
    <property type="entry name" value="PLP-binding_barrel"/>
</dbReference>
<comment type="similarity">
    <text evidence="2 4">Belongs to the pyridoxal phosphate-binding protein YggS/PROSC family.</text>
</comment>